<keyword evidence="3" id="KW-1185">Reference proteome</keyword>
<feature type="region of interest" description="Disordered" evidence="1">
    <location>
        <begin position="111"/>
        <end position="133"/>
    </location>
</feature>
<accession>W9BY31</accession>
<comment type="caution">
    <text evidence="2">The sequence shown here is derived from an EMBL/GenBank/DDBJ whole genome shotgun (WGS) entry which is preliminary data.</text>
</comment>
<evidence type="ECO:0000256" key="1">
    <source>
        <dbReference type="SAM" id="MobiDB-lite"/>
    </source>
</evidence>
<proteinExistence type="predicted"/>
<sequence>MYDNENRERNKERTEEKKNENDENDEKKKKNDIGSIGIGANATNTFFWIITGPEYFLLTTFIGQCKEEYWDGAKGWMDGWKEGLGNGNGNGNGNGVGHLFKQYISSNGQGEFGKSQGLSRQAMNGKGRRFLHE</sequence>
<feature type="region of interest" description="Disordered" evidence="1">
    <location>
        <begin position="1"/>
        <end position="38"/>
    </location>
</feature>
<evidence type="ECO:0000313" key="2">
    <source>
        <dbReference type="EMBL" id="ESZ89507.1"/>
    </source>
</evidence>
<dbReference type="AlphaFoldDB" id="W9BY31"/>
<name>W9BY31_SCLBF</name>
<reference evidence="2 3" key="1">
    <citation type="journal article" date="2014" name="Genome Announc.">
        <title>Draft genome sequence of Sclerotinia borealis, a psychrophilic plant pathogenic fungus.</title>
        <authorList>
            <person name="Mardanov A.V."/>
            <person name="Beletsky A.V."/>
            <person name="Kadnikov V.V."/>
            <person name="Ignatov A.N."/>
            <person name="Ravin N.V."/>
        </authorList>
    </citation>
    <scope>NUCLEOTIDE SEQUENCE [LARGE SCALE GENOMIC DNA]</scope>
    <source>
        <strain evidence="3">F-4157</strain>
    </source>
</reference>
<feature type="compositionally biased region" description="Basic and acidic residues" evidence="1">
    <location>
        <begin position="1"/>
        <end position="32"/>
    </location>
</feature>
<gene>
    <name evidence="2" type="ORF">SBOR_10108</name>
</gene>
<evidence type="ECO:0000313" key="3">
    <source>
        <dbReference type="Proteomes" id="UP000019487"/>
    </source>
</evidence>
<organism evidence="2 3">
    <name type="scientific">Sclerotinia borealis (strain F-4128)</name>
    <dbReference type="NCBI Taxonomy" id="1432307"/>
    <lineage>
        <taxon>Eukaryota</taxon>
        <taxon>Fungi</taxon>
        <taxon>Dikarya</taxon>
        <taxon>Ascomycota</taxon>
        <taxon>Pezizomycotina</taxon>
        <taxon>Leotiomycetes</taxon>
        <taxon>Helotiales</taxon>
        <taxon>Sclerotiniaceae</taxon>
        <taxon>Sclerotinia</taxon>
    </lineage>
</organism>
<dbReference type="EMBL" id="AYSA01000934">
    <property type="protein sequence ID" value="ESZ89507.1"/>
    <property type="molecule type" value="Genomic_DNA"/>
</dbReference>
<protein>
    <submittedName>
        <fullName evidence="2">Uncharacterized protein</fullName>
    </submittedName>
</protein>
<dbReference type="HOGENOM" id="CLU_1907907_0_0_1"/>
<dbReference type="Proteomes" id="UP000019487">
    <property type="component" value="Unassembled WGS sequence"/>
</dbReference>